<evidence type="ECO:0000313" key="2">
    <source>
        <dbReference type="EMBL" id="KAB8198455.1"/>
    </source>
</evidence>
<dbReference type="Proteomes" id="UP000320431">
    <property type="component" value="Unassembled WGS sequence"/>
</dbReference>
<proteinExistence type="predicted"/>
<dbReference type="PANTHER" id="PTHR30590">
    <property type="entry name" value="INNER MEMBRANE PROTEIN"/>
    <property type="match status" value="1"/>
</dbReference>
<accession>A0A508B857</accession>
<evidence type="ECO:0000313" key="3">
    <source>
        <dbReference type="Proteomes" id="UP000320431"/>
    </source>
</evidence>
<reference evidence="2 3" key="1">
    <citation type="submission" date="2019-10" db="EMBL/GenBank/DDBJ databases">
        <title>Lysobacter alkalisoli sp. nov., isolated from saline-alkaline soil.</title>
        <authorList>
            <person name="Sun J.-Q."/>
        </authorList>
    </citation>
    <scope>NUCLEOTIDE SEQUENCE [LARGE SCALE GENOMIC DNA]</scope>
    <source>
        <strain evidence="2 3">KCTC 42381</strain>
    </source>
</reference>
<feature type="domain" description="DUF418" evidence="1">
    <location>
        <begin position="213"/>
        <end position="375"/>
    </location>
</feature>
<organism evidence="2 3">
    <name type="scientific">Marilutibacter maris</name>
    <dbReference type="NCBI Taxonomy" id="1605891"/>
    <lineage>
        <taxon>Bacteria</taxon>
        <taxon>Pseudomonadati</taxon>
        <taxon>Pseudomonadota</taxon>
        <taxon>Gammaproteobacteria</taxon>
        <taxon>Lysobacterales</taxon>
        <taxon>Lysobacteraceae</taxon>
        <taxon>Marilutibacter</taxon>
    </lineage>
</organism>
<name>A0A508B857_9GAMM</name>
<sequence length="377" mass="39577">MVNGDRNDLVDTLRLLALFGICIVNIVFLGLPSEAALGTPAAGPDRIAAFLIEALFQAKFFLLFSFLFGWGIHVQARAARRVDACFGCRYFRRTGALALLGVLHALLVFTGDILLLYALLAVLFWPLRDLPPGRLLAIAAAMLPLALAMTIALGVSLPDGSPPEATSAGPGLGGDFADTVRARLADWPATFAFLLAFQGPLAFAAYAAGLAAAKSGWLERKAGPDGAWRQPQPLLPWLLAIGLPLNLAYAAAAGGWLDDADPLLQLLGFAAIVPGAPVLSAAYLLLAIRLSGGLRLPRWWRQAGRNSLSSYVLQGVLAGLVFGGYGLGLFGELGHARLLAVGLLVALAAVTAVGAIADRVGRGPLEAVLRRITYGRT</sequence>
<comment type="caution">
    <text evidence="2">The sequence shown here is derived from an EMBL/GenBank/DDBJ whole genome shotgun (WGS) entry which is preliminary data.</text>
</comment>
<dbReference type="EMBL" id="VICD02000020">
    <property type="protein sequence ID" value="KAB8198455.1"/>
    <property type="molecule type" value="Genomic_DNA"/>
</dbReference>
<evidence type="ECO:0000259" key="1">
    <source>
        <dbReference type="Pfam" id="PF04235"/>
    </source>
</evidence>
<dbReference type="PANTHER" id="PTHR30590:SF2">
    <property type="entry name" value="INNER MEMBRANE PROTEIN"/>
    <property type="match status" value="1"/>
</dbReference>
<gene>
    <name evidence="2" type="ORF">FKV24_001940</name>
</gene>
<dbReference type="InterPro" id="IPR007349">
    <property type="entry name" value="DUF418"/>
</dbReference>
<protein>
    <submittedName>
        <fullName evidence="2">DUF418 domain-containing protein</fullName>
    </submittedName>
</protein>
<dbReference type="AlphaFoldDB" id="A0A508B857"/>
<dbReference type="RefSeq" id="WP_141480997.1">
    <property type="nucleotide sequence ID" value="NZ_VICD02000020.1"/>
</dbReference>
<dbReference type="Pfam" id="PF04235">
    <property type="entry name" value="DUF418"/>
    <property type="match status" value="1"/>
</dbReference>
<dbReference type="InterPro" id="IPR052529">
    <property type="entry name" value="Bact_Transport_Assoc"/>
</dbReference>